<dbReference type="EMBL" id="VIAR01000011">
    <property type="protein sequence ID" value="TQD36239.1"/>
    <property type="molecule type" value="Genomic_DNA"/>
</dbReference>
<comment type="caution">
    <text evidence="1">The sequence shown here is derived from an EMBL/GenBank/DDBJ whole genome shotgun (WGS) entry which is preliminary data.</text>
</comment>
<evidence type="ECO:0000313" key="1">
    <source>
        <dbReference type="EMBL" id="TQD36239.1"/>
    </source>
</evidence>
<protein>
    <submittedName>
        <fullName evidence="1">Pathogenicity locus</fullName>
    </submittedName>
</protein>
<dbReference type="RefSeq" id="WP_141422268.1">
    <property type="nucleotide sequence ID" value="NZ_VIAR01000011.1"/>
</dbReference>
<name>A0A507ZGG6_9FLAO</name>
<organism evidence="1 2">
    <name type="scientific">Haloflavibacter putidus</name>
    <dbReference type="NCBI Taxonomy" id="2576776"/>
    <lineage>
        <taxon>Bacteria</taxon>
        <taxon>Pseudomonadati</taxon>
        <taxon>Bacteroidota</taxon>
        <taxon>Flavobacteriia</taxon>
        <taxon>Flavobacteriales</taxon>
        <taxon>Flavobacteriaceae</taxon>
        <taxon>Haloflavibacter</taxon>
    </lineage>
</organism>
<accession>A0A507ZGG6</accession>
<dbReference type="Pfam" id="PF11731">
    <property type="entry name" value="Cdd1"/>
    <property type="match status" value="1"/>
</dbReference>
<evidence type="ECO:0000313" key="2">
    <source>
        <dbReference type="Proteomes" id="UP000317169"/>
    </source>
</evidence>
<sequence length="162" mass="18912">MKSNTNIKLELSDDERKNLRKNKIKKSEILEYASDELSVLLNISEIRAKEIYALANFQQIPSIGIEFAKDLIFLGYYSVEELNGKSGSELVDHYEKKKGYKTDPCVEDQFRLVVDFAKNKDYSKKWWDFTNDRKKYRTEIGYPIDRPKLNWTEVLNVGKASG</sequence>
<dbReference type="OrthoDB" id="666031at2"/>
<dbReference type="Proteomes" id="UP000317169">
    <property type="component" value="Unassembled WGS sequence"/>
</dbReference>
<dbReference type="InterPro" id="IPR021725">
    <property type="entry name" value="Cdd1"/>
</dbReference>
<gene>
    <name evidence="1" type="ORF">FKR84_10515</name>
</gene>
<proteinExistence type="predicted"/>
<dbReference type="AlphaFoldDB" id="A0A507ZGG6"/>
<reference evidence="1 2" key="1">
    <citation type="submission" date="2019-06" db="EMBL/GenBank/DDBJ databases">
        <title>Flavibacter putida gen. nov., sp. nov., a novel marine bacterium of the family Flavobacteriaceae isolated from coastal seawater.</title>
        <authorList>
            <person name="Feng X."/>
        </authorList>
    </citation>
    <scope>NUCLEOTIDE SEQUENCE [LARGE SCALE GENOMIC DNA]</scope>
    <source>
        <strain evidence="1 2">PLHSN227</strain>
    </source>
</reference>
<keyword evidence="2" id="KW-1185">Reference proteome</keyword>